<organism evidence="6 7">
    <name type="scientific">Pseudomonas alkylphenolica</name>
    <dbReference type="NCBI Taxonomy" id="237609"/>
    <lineage>
        <taxon>Bacteria</taxon>
        <taxon>Pseudomonadati</taxon>
        <taxon>Pseudomonadota</taxon>
        <taxon>Gammaproteobacteria</taxon>
        <taxon>Pseudomonadales</taxon>
        <taxon>Pseudomonadaceae</taxon>
        <taxon>Pseudomonas</taxon>
    </lineage>
</organism>
<dbReference type="HOGENOM" id="CLU_053518_0_0_6"/>
<dbReference type="OrthoDB" id="1792985at2"/>
<dbReference type="GO" id="GO:0009424">
    <property type="term" value="C:bacterial-type flagellum hook"/>
    <property type="evidence" value="ECO:0007669"/>
    <property type="project" value="InterPro"/>
</dbReference>
<keyword evidence="3" id="KW-1005">Bacterial flagellum biogenesis</keyword>
<dbReference type="PANTHER" id="PTHR37533:SF2">
    <property type="entry name" value="FLAGELLAR HOOK-LENGTH CONTROL PROTEIN"/>
    <property type="match status" value="1"/>
</dbReference>
<evidence type="ECO:0000256" key="2">
    <source>
        <dbReference type="ARBA" id="ARBA00009149"/>
    </source>
</evidence>
<dbReference type="AlphaFoldDB" id="A0A077FC84"/>
<comment type="function">
    <text evidence="1">Controls the length of the flagellar hook.</text>
</comment>
<evidence type="ECO:0000259" key="5">
    <source>
        <dbReference type="Pfam" id="PF02120"/>
    </source>
</evidence>
<feature type="region of interest" description="Disordered" evidence="4">
    <location>
        <begin position="180"/>
        <end position="206"/>
    </location>
</feature>
<comment type="similarity">
    <text evidence="2">Belongs to the FliK family.</text>
</comment>
<evidence type="ECO:0000313" key="6">
    <source>
        <dbReference type="EMBL" id="AIL62898.1"/>
    </source>
</evidence>
<proteinExistence type="inferred from homology"/>
<gene>
    <name evidence="6" type="ORF">PSAKL28_37460</name>
</gene>
<dbReference type="KEGG" id="palk:PSAKL28_37460"/>
<evidence type="ECO:0000256" key="1">
    <source>
        <dbReference type="ARBA" id="ARBA00003944"/>
    </source>
</evidence>
<keyword evidence="6" id="KW-0966">Cell projection</keyword>
<dbReference type="PANTHER" id="PTHR37533">
    <property type="entry name" value="FLAGELLAR HOOK-LENGTH CONTROL PROTEIN"/>
    <property type="match status" value="1"/>
</dbReference>
<feature type="compositionally biased region" description="Polar residues" evidence="4">
    <location>
        <begin position="180"/>
        <end position="191"/>
    </location>
</feature>
<dbReference type="RefSeq" id="WP_038613353.1">
    <property type="nucleotide sequence ID" value="NZ_CP009048.1"/>
</dbReference>
<dbReference type="EMBL" id="CP009048">
    <property type="protein sequence ID" value="AIL62898.1"/>
    <property type="molecule type" value="Genomic_DNA"/>
</dbReference>
<name>A0A077FC84_9PSED</name>
<reference evidence="6 7" key="1">
    <citation type="submission" date="2014-07" db="EMBL/GenBank/DDBJ databases">
        <authorList>
            <person name="Lee K."/>
            <person name="Lim J.Y."/>
            <person name="Hwang I."/>
        </authorList>
    </citation>
    <scope>NUCLEOTIDE SEQUENCE [LARGE SCALE GENOMIC DNA]</scope>
    <source>
        <strain evidence="6 7">KL28</strain>
    </source>
</reference>
<feature type="compositionally biased region" description="Low complexity" evidence="4">
    <location>
        <begin position="66"/>
        <end position="78"/>
    </location>
</feature>
<dbReference type="InterPro" id="IPR038610">
    <property type="entry name" value="FliK-like_C_sf"/>
</dbReference>
<feature type="domain" description="Flagellar hook-length control protein-like C-terminal" evidence="5">
    <location>
        <begin position="301"/>
        <end position="384"/>
    </location>
</feature>
<dbReference type="CDD" id="cd17470">
    <property type="entry name" value="T3SS_Flik_C"/>
    <property type="match status" value="1"/>
</dbReference>
<accession>A0A077FC84</accession>
<dbReference type="GO" id="GO:0044780">
    <property type="term" value="P:bacterial-type flagellum assembly"/>
    <property type="evidence" value="ECO:0007669"/>
    <property type="project" value="InterPro"/>
</dbReference>
<feature type="compositionally biased region" description="Low complexity" evidence="4">
    <location>
        <begin position="192"/>
        <end position="206"/>
    </location>
</feature>
<feature type="compositionally biased region" description="Low complexity" evidence="4">
    <location>
        <begin position="377"/>
        <end position="393"/>
    </location>
</feature>
<feature type="region of interest" description="Disordered" evidence="4">
    <location>
        <begin position="19"/>
        <end position="113"/>
    </location>
</feature>
<dbReference type="Pfam" id="PF02120">
    <property type="entry name" value="Flg_hook"/>
    <property type="match status" value="1"/>
</dbReference>
<keyword evidence="6" id="KW-0282">Flagellum</keyword>
<dbReference type="InterPro" id="IPR021136">
    <property type="entry name" value="Flagellar_hook_control-like_C"/>
</dbReference>
<evidence type="ECO:0000313" key="7">
    <source>
        <dbReference type="Proteomes" id="UP000028931"/>
    </source>
</evidence>
<dbReference type="PRINTS" id="PR01007">
    <property type="entry name" value="FLGHOOKFLIK"/>
</dbReference>
<dbReference type="InterPro" id="IPR052563">
    <property type="entry name" value="FliK"/>
</dbReference>
<feature type="compositionally biased region" description="Polar residues" evidence="4">
    <location>
        <begin position="26"/>
        <end position="46"/>
    </location>
</feature>
<dbReference type="Proteomes" id="UP000028931">
    <property type="component" value="Chromosome"/>
</dbReference>
<dbReference type="eggNOG" id="COG3144">
    <property type="taxonomic scope" value="Bacteria"/>
</dbReference>
<dbReference type="Gene3D" id="3.30.750.140">
    <property type="match status" value="1"/>
</dbReference>
<feature type="region of interest" description="Disordered" evidence="4">
    <location>
        <begin position="372"/>
        <end position="418"/>
    </location>
</feature>
<evidence type="ECO:0000256" key="3">
    <source>
        <dbReference type="ARBA" id="ARBA00022795"/>
    </source>
</evidence>
<sequence length="432" mass="44305">MPVASNPLLQVSAATKASRAAASQSDKPLQTANDKASGFSSVYAQQSREKPATAADALSRDKNVPAGKDVAAGKGAAAEQPKLADSGKALPEDQDSTLAVDGESADPTLLDPNLVAGQVTDAQPGAQLIQAQAEAVAPVVQAAQLQAQAAPAATLPAAPEFDPEADPLADLPALRMALEQSAQAQGTTSAHAATKPATAQPEAAAAQPAVNTLAALLDKPGADAEQGEAGEKAFSGLLDDGLKDLKSASSDTRVDNFAERLSALTQAATPKTANAVPVAPAPLHQPLAMNQGGWTEGLVNRVMYLSSQSLKSADIQLEPAELGRLDIRVNLAPEQQAQITFTSGHAGVREALENQVHRLREMFAQQGLGQPDVNVADQSRGQQQQQGSPDSPRLSGVAARRNALGEEGEVAASTAPVEQQSVIGSSAVDYYA</sequence>
<evidence type="ECO:0000256" key="4">
    <source>
        <dbReference type="SAM" id="MobiDB-lite"/>
    </source>
</evidence>
<dbReference type="InterPro" id="IPR001635">
    <property type="entry name" value="Flag_hook_Flik"/>
</dbReference>
<keyword evidence="6" id="KW-0969">Cilium</keyword>
<protein>
    <submittedName>
        <fullName evidence="6">Flagellar hook-length control protein FliK</fullName>
    </submittedName>
</protein>